<evidence type="ECO:0000313" key="1">
    <source>
        <dbReference type="EMBL" id="KAI8024380.1"/>
    </source>
</evidence>
<reference evidence="1 2" key="1">
    <citation type="journal article" date="2022" name="Plant J.">
        <title>Chromosome-level genome of Camellia lanceoleosa provides a valuable resource for understanding genome evolution and self-incompatibility.</title>
        <authorList>
            <person name="Gong W."/>
            <person name="Xiao S."/>
            <person name="Wang L."/>
            <person name="Liao Z."/>
            <person name="Chang Y."/>
            <person name="Mo W."/>
            <person name="Hu G."/>
            <person name="Li W."/>
            <person name="Zhao G."/>
            <person name="Zhu H."/>
            <person name="Hu X."/>
            <person name="Ji K."/>
            <person name="Xiang X."/>
            <person name="Song Q."/>
            <person name="Yuan D."/>
            <person name="Jin S."/>
            <person name="Zhang L."/>
        </authorList>
    </citation>
    <scope>NUCLEOTIDE SEQUENCE [LARGE SCALE GENOMIC DNA]</scope>
    <source>
        <strain evidence="1">SQ_2022a</strain>
    </source>
</reference>
<dbReference type="Proteomes" id="UP001060215">
    <property type="component" value="Chromosome 6"/>
</dbReference>
<evidence type="ECO:0000313" key="2">
    <source>
        <dbReference type="Proteomes" id="UP001060215"/>
    </source>
</evidence>
<accession>A0ACC0IG30</accession>
<protein>
    <submittedName>
        <fullName evidence="1">Uncharacterized protein</fullName>
    </submittedName>
</protein>
<sequence>MASKVGIVGWLVVVTATIMGATTAETYTVGGSLGWKIPPGGATAYTSWAANETFKVGDILVFNWTGTHNVARVSKADFNNCISSNAIDTIQGTSPYNITLSSNDTYYFICGVGPHCNLGQKVSISVGNSSAAASNAGPPRLTTAGAAAFWAVVVGLLAVSLSS</sequence>
<keyword evidence="2" id="KW-1185">Reference proteome</keyword>
<dbReference type="EMBL" id="CM045763">
    <property type="protein sequence ID" value="KAI8024380.1"/>
    <property type="molecule type" value="Genomic_DNA"/>
</dbReference>
<name>A0ACC0IG30_9ERIC</name>
<proteinExistence type="predicted"/>
<organism evidence="1 2">
    <name type="scientific">Camellia lanceoleosa</name>
    <dbReference type="NCBI Taxonomy" id="1840588"/>
    <lineage>
        <taxon>Eukaryota</taxon>
        <taxon>Viridiplantae</taxon>
        <taxon>Streptophyta</taxon>
        <taxon>Embryophyta</taxon>
        <taxon>Tracheophyta</taxon>
        <taxon>Spermatophyta</taxon>
        <taxon>Magnoliopsida</taxon>
        <taxon>eudicotyledons</taxon>
        <taxon>Gunneridae</taxon>
        <taxon>Pentapetalae</taxon>
        <taxon>asterids</taxon>
        <taxon>Ericales</taxon>
        <taxon>Theaceae</taxon>
        <taxon>Camellia</taxon>
    </lineage>
</organism>
<gene>
    <name evidence="1" type="ORF">LOK49_LG03G01551</name>
</gene>
<comment type="caution">
    <text evidence="1">The sequence shown here is derived from an EMBL/GenBank/DDBJ whole genome shotgun (WGS) entry which is preliminary data.</text>
</comment>